<organism evidence="4 5">
    <name type="scientific">Ananas comosus</name>
    <name type="common">Pineapple</name>
    <name type="synonym">Ananas ananas</name>
    <dbReference type="NCBI Taxonomy" id="4615"/>
    <lineage>
        <taxon>Eukaryota</taxon>
        <taxon>Viridiplantae</taxon>
        <taxon>Streptophyta</taxon>
        <taxon>Embryophyta</taxon>
        <taxon>Tracheophyta</taxon>
        <taxon>Spermatophyta</taxon>
        <taxon>Magnoliopsida</taxon>
        <taxon>Liliopsida</taxon>
        <taxon>Poales</taxon>
        <taxon>Bromeliaceae</taxon>
        <taxon>Bromelioideae</taxon>
        <taxon>Ananas</taxon>
    </lineage>
</organism>
<dbReference type="PANTHER" id="PTHR45782:SF5">
    <property type="entry name" value="DAR GTPASE 3, CHLOROPLASTIC"/>
    <property type="match status" value="1"/>
</dbReference>
<dbReference type="GO" id="GO:0032543">
    <property type="term" value="P:mitochondrial translation"/>
    <property type="evidence" value="ECO:0007669"/>
    <property type="project" value="TreeGrafter"/>
</dbReference>
<dbReference type="GO" id="GO:0005739">
    <property type="term" value="C:mitochondrion"/>
    <property type="evidence" value="ECO:0007669"/>
    <property type="project" value="TreeGrafter"/>
</dbReference>
<keyword evidence="2" id="KW-0342">GTP-binding</keyword>
<evidence type="ECO:0000313" key="5">
    <source>
        <dbReference type="RefSeq" id="XP_020095456.1"/>
    </source>
</evidence>
<dbReference type="AlphaFoldDB" id="A0A6P5FGP0"/>
<dbReference type="Gene3D" id="3.40.50.300">
    <property type="entry name" value="P-loop containing nucleotide triphosphate hydrolases"/>
    <property type="match status" value="1"/>
</dbReference>
<reference evidence="4" key="1">
    <citation type="journal article" date="2015" name="Nat. Genet.">
        <title>The pineapple genome and the evolution of CAM photosynthesis.</title>
        <authorList>
            <person name="Ming R."/>
            <person name="VanBuren R."/>
            <person name="Wai C.M."/>
            <person name="Tang H."/>
            <person name="Schatz M.C."/>
            <person name="Bowers J.E."/>
            <person name="Lyons E."/>
            <person name="Wang M.L."/>
            <person name="Chen J."/>
            <person name="Biggers E."/>
            <person name="Zhang J."/>
            <person name="Huang L."/>
            <person name="Zhang L."/>
            <person name="Miao W."/>
            <person name="Zhang J."/>
            <person name="Ye Z."/>
            <person name="Miao C."/>
            <person name="Lin Z."/>
            <person name="Wang H."/>
            <person name="Zhou H."/>
            <person name="Yim W.C."/>
            <person name="Priest H.D."/>
            <person name="Zheng C."/>
            <person name="Woodhouse M."/>
            <person name="Edger P.P."/>
            <person name="Guyot R."/>
            <person name="Guo H.B."/>
            <person name="Guo H."/>
            <person name="Zheng G."/>
            <person name="Singh R."/>
            <person name="Sharma A."/>
            <person name="Min X."/>
            <person name="Zheng Y."/>
            <person name="Lee H."/>
            <person name="Gurtowski J."/>
            <person name="Sedlazeck F.J."/>
            <person name="Harkess A."/>
            <person name="McKain M.R."/>
            <person name="Liao Z."/>
            <person name="Fang J."/>
            <person name="Liu J."/>
            <person name="Zhang X."/>
            <person name="Zhang Q."/>
            <person name="Hu W."/>
            <person name="Qin Y."/>
            <person name="Wang K."/>
            <person name="Chen L.Y."/>
            <person name="Shirley N."/>
            <person name="Lin Y.R."/>
            <person name="Liu L.Y."/>
            <person name="Hernandez A.G."/>
            <person name="Wright C.L."/>
            <person name="Bulone V."/>
            <person name="Tuskan G.A."/>
            <person name="Heath K."/>
            <person name="Zee F."/>
            <person name="Moore P.H."/>
            <person name="Sunkar R."/>
            <person name="Leebens-Mack J.H."/>
            <person name="Mockler T."/>
            <person name="Bennetzen J.L."/>
            <person name="Freeling M."/>
            <person name="Sankoff D."/>
            <person name="Paterson A.H."/>
            <person name="Zhu X."/>
            <person name="Yang X."/>
            <person name="Smith J.A."/>
            <person name="Cushman J.C."/>
            <person name="Paull R.E."/>
            <person name="Yu Q."/>
        </authorList>
    </citation>
    <scope>NUCLEOTIDE SEQUENCE [LARGE SCALE GENOMIC DNA]</scope>
    <source>
        <strain evidence="4">cv. F153</strain>
    </source>
</reference>
<dbReference type="InterPro" id="IPR019991">
    <property type="entry name" value="GTP-bd_ribosome_bgen"/>
</dbReference>
<dbReference type="GO" id="GO:0003924">
    <property type="term" value="F:GTPase activity"/>
    <property type="evidence" value="ECO:0007669"/>
    <property type="project" value="TreeGrafter"/>
</dbReference>
<accession>A0A6P5FGP0</accession>
<keyword evidence="1" id="KW-0547">Nucleotide-binding</keyword>
<dbReference type="Gene3D" id="1.10.1580.10">
    <property type="match status" value="1"/>
</dbReference>
<keyword evidence="4" id="KW-1185">Reference proteome</keyword>
<dbReference type="InterPro" id="IPR006073">
    <property type="entry name" value="GTP-bd"/>
</dbReference>
<dbReference type="FunFam" id="3.40.50.300:FF:001189">
    <property type="entry name" value="DAR GTPase 3 chloroplastic"/>
    <property type="match status" value="1"/>
</dbReference>
<dbReference type="OrthoDB" id="269151at2759"/>
<dbReference type="InterPro" id="IPR023179">
    <property type="entry name" value="GTP-bd_ortho_bundle_sf"/>
</dbReference>
<feature type="domain" description="G" evidence="3">
    <location>
        <begin position="284"/>
        <end position="338"/>
    </location>
</feature>
<dbReference type="NCBIfam" id="TIGR03596">
    <property type="entry name" value="GTPase_YlqF"/>
    <property type="match status" value="1"/>
</dbReference>
<evidence type="ECO:0000259" key="3">
    <source>
        <dbReference type="Pfam" id="PF01926"/>
    </source>
</evidence>
<dbReference type="CDD" id="cd01856">
    <property type="entry name" value="YlqF"/>
    <property type="match status" value="1"/>
</dbReference>
<sequence>MTTSMMISTSSRYQFRLSLEAVFLAKAIIVYNLDNSNQTALLQIQQGVSIHFYRIRSRVRLHFHLHLSLSRALELVSNGFFSIPSSSPFSSAPALCLINDLHEAAPPPPRLFVPNAIAGGTTLTWSQKEKINLANDSREGLWEECDWQNLDADLHYWTRPLRPVQWYPGHIAKTEKELKEQLKLMDVVIEVRDARIPLATSHPQMDSWLGNRKKILVLNREDMVSSADRNAWAAFFAKQGIKVVFANGQLGMGTMKLGRLAKSLATVVNTKRRAKGLLPRPVRAGIVGYPNVGKSSLINRLLKRRMCPAASRPGVTRELKWVRFGKDLELLDSPGMLPMRISDQTAAIKLAICDDIGERSYDVADVTAILVQMLARIPTVGSEALCSRYRIDVDGRCGKTFIEKLSLQLFNGDVSQAAFRVLTDFRKGKFGCVALERPPR</sequence>
<name>A0A6P5FGP0_ANACO</name>
<gene>
    <name evidence="5" type="primary">LOC109715043</name>
</gene>
<dbReference type="RefSeq" id="XP_020095456.1">
    <property type="nucleotide sequence ID" value="XM_020239867.1"/>
</dbReference>
<reference evidence="5" key="2">
    <citation type="submission" date="2025-08" db="UniProtKB">
        <authorList>
            <consortium name="RefSeq"/>
        </authorList>
    </citation>
    <scope>IDENTIFICATION</scope>
    <source>
        <tissue evidence="5">Leaf</tissue>
    </source>
</reference>
<evidence type="ECO:0000313" key="4">
    <source>
        <dbReference type="Proteomes" id="UP000515123"/>
    </source>
</evidence>
<dbReference type="Pfam" id="PF01926">
    <property type="entry name" value="MMR_HSR1"/>
    <property type="match status" value="1"/>
</dbReference>
<evidence type="ECO:0000256" key="1">
    <source>
        <dbReference type="ARBA" id="ARBA00022741"/>
    </source>
</evidence>
<dbReference type="Proteomes" id="UP000515123">
    <property type="component" value="Linkage group 1"/>
</dbReference>
<protein>
    <submittedName>
        <fullName evidence="5">DAR GTPase 3, chloroplastic</fullName>
    </submittedName>
</protein>
<dbReference type="PANTHER" id="PTHR45782">
    <property type="entry name" value="MITOCHONDRIAL RIBOSOME-ASSOCIATED GTPASE 1"/>
    <property type="match status" value="1"/>
</dbReference>
<dbReference type="FunFam" id="1.10.1580.10:FF:000007">
    <property type="entry name" value="Mitochondrial GTPase 1"/>
    <property type="match status" value="1"/>
</dbReference>
<evidence type="ECO:0000256" key="2">
    <source>
        <dbReference type="ARBA" id="ARBA00023134"/>
    </source>
</evidence>
<proteinExistence type="predicted"/>
<dbReference type="GO" id="GO:0005525">
    <property type="term" value="F:GTP binding"/>
    <property type="evidence" value="ECO:0007669"/>
    <property type="project" value="UniProtKB-KW"/>
</dbReference>
<dbReference type="SUPFAM" id="SSF52540">
    <property type="entry name" value="P-loop containing nucleoside triphosphate hydrolases"/>
    <property type="match status" value="1"/>
</dbReference>
<dbReference type="InterPro" id="IPR027417">
    <property type="entry name" value="P-loop_NTPase"/>
</dbReference>
<dbReference type="GeneID" id="109715043"/>